<dbReference type="OrthoDB" id="6183232at2"/>
<organism evidence="9 10">
    <name type="scientific">Rhodovulum bhavnagarense</name>
    <dbReference type="NCBI Taxonomy" id="992286"/>
    <lineage>
        <taxon>Bacteria</taxon>
        <taxon>Pseudomonadati</taxon>
        <taxon>Pseudomonadota</taxon>
        <taxon>Alphaproteobacteria</taxon>
        <taxon>Rhodobacterales</taxon>
        <taxon>Paracoccaceae</taxon>
        <taxon>Rhodovulum</taxon>
    </lineage>
</organism>
<feature type="transmembrane region" description="Helical" evidence="7">
    <location>
        <begin position="97"/>
        <end position="118"/>
    </location>
</feature>
<feature type="transmembrane region" description="Helical" evidence="7">
    <location>
        <begin position="156"/>
        <end position="178"/>
    </location>
</feature>
<evidence type="ECO:0000256" key="3">
    <source>
        <dbReference type="ARBA" id="ARBA00022475"/>
    </source>
</evidence>
<evidence type="ECO:0000313" key="9">
    <source>
        <dbReference type="EMBL" id="TCP58745.1"/>
    </source>
</evidence>
<dbReference type="Proteomes" id="UP000295050">
    <property type="component" value="Unassembled WGS sequence"/>
</dbReference>
<proteinExistence type="inferred from homology"/>
<comment type="subunit">
    <text evidence="7">The complex comprises the extracytoplasmic solute receptor protein and the two transmembrane proteins.</text>
</comment>
<comment type="function">
    <text evidence="7">Part of the tripartite ATP-independent periplasmic (TRAP) transport system.</text>
</comment>
<dbReference type="GO" id="GO:0005886">
    <property type="term" value="C:plasma membrane"/>
    <property type="evidence" value="ECO:0007669"/>
    <property type="project" value="UniProtKB-SubCell"/>
</dbReference>
<dbReference type="InterPro" id="IPR055348">
    <property type="entry name" value="DctQ"/>
</dbReference>
<evidence type="ECO:0000256" key="2">
    <source>
        <dbReference type="ARBA" id="ARBA00022448"/>
    </source>
</evidence>
<comment type="caution">
    <text evidence="9">The sequence shown here is derived from an EMBL/GenBank/DDBJ whole genome shotgun (WGS) entry which is preliminary data.</text>
</comment>
<evidence type="ECO:0000256" key="6">
    <source>
        <dbReference type="ARBA" id="ARBA00023136"/>
    </source>
</evidence>
<protein>
    <recommendedName>
        <fullName evidence="7">TRAP transporter small permease protein</fullName>
    </recommendedName>
</protein>
<dbReference type="AlphaFoldDB" id="A0A4R2RHT8"/>
<evidence type="ECO:0000256" key="4">
    <source>
        <dbReference type="ARBA" id="ARBA00022692"/>
    </source>
</evidence>
<dbReference type="Pfam" id="PF04290">
    <property type="entry name" value="DctQ"/>
    <property type="match status" value="1"/>
</dbReference>
<keyword evidence="7" id="KW-0997">Cell inner membrane</keyword>
<comment type="similarity">
    <text evidence="7">Belongs to the TRAP transporter small permease family.</text>
</comment>
<reference evidence="9 10" key="1">
    <citation type="submission" date="2019-03" db="EMBL/GenBank/DDBJ databases">
        <title>Genomic Encyclopedia of Type Strains, Phase IV (KMG-IV): sequencing the most valuable type-strain genomes for metagenomic binning, comparative biology and taxonomic classification.</title>
        <authorList>
            <person name="Goeker M."/>
        </authorList>
    </citation>
    <scope>NUCLEOTIDE SEQUENCE [LARGE SCALE GENOMIC DNA]</scope>
    <source>
        <strain evidence="9 10">DSM 24766</strain>
    </source>
</reference>
<keyword evidence="4 7" id="KW-0812">Transmembrane</keyword>
<evidence type="ECO:0000313" key="10">
    <source>
        <dbReference type="Proteomes" id="UP000295050"/>
    </source>
</evidence>
<sequence length="192" mass="20272">MGLAPRAEAAAGRIAASLAGGMALAGGAILIAIALLTVASVSGRAVPGLTPVAGDFELVEAGIAVAVFFFLPWCQLRRGHVSVDILAIRLGRRAQAVLGFLGDLAVAVAALVILWRLWLGFGEKFPYGPQYLRDALGMGYKPFFAETTYELQLPVWIPYGLGLIGAVGFFLVALYTVWRSLNWVLVGAEGTP</sequence>
<dbReference type="EMBL" id="SLXU01000017">
    <property type="protein sequence ID" value="TCP58745.1"/>
    <property type="molecule type" value="Genomic_DNA"/>
</dbReference>
<keyword evidence="10" id="KW-1185">Reference proteome</keyword>
<evidence type="ECO:0000256" key="1">
    <source>
        <dbReference type="ARBA" id="ARBA00004651"/>
    </source>
</evidence>
<keyword evidence="3" id="KW-1003">Cell membrane</keyword>
<feature type="transmembrane region" description="Helical" evidence="7">
    <location>
        <begin position="58"/>
        <end position="76"/>
    </location>
</feature>
<comment type="subcellular location">
    <subcellularLocation>
        <location evidence="7">Cell inner membrane</location>
        <topology evidence="7">Multi-pass membrane protein</topology>
    </subcellularLocation>
    <subcellularLocation>
        <location evidence="1">Cell membrane</location>
        <topology evidence="1">Multi-pass membrane protein</topology>
    </subcellularLocation>
</comment>
<feature type="transmembrane region" description="Helical" evidence="7">
    <location>
        <begin position="12"/>
        <end position="38"/>
    </location>
</feature>
<keyword evidence="2 7" id="KW-0813">Transport</keyword>
<name>A0A4R2RHT8_9RHOB</name>
<dbReference type="RefSeq" id="WP_132952683.1">
    <property type="nucleotide sequence ID" value="NZ_SLXU01000017.1"/>
</dbReference>
<keyword evidence="6 7" id="KW-0472">Membrane</keyword>
<accession>A0A4R2RHT8</accession>
<evidence type="ECO:0000259" key="8">
    <source>
        <dbReference type="Pfam" id="PF04290"/>
    </source>
</evidence>
<evidence type="ECO:0000256" key="5">
    <source>
        <dbReference type="ARBA" id="ARBA00022989"/>
    </source>
</evidence>
<gene>
    <name evidence="9" type="ORF">EV663_11710</name>
</gene>
<keyword evidence="5 7" id="KW-1133">Transmembrane helix</keyword>
<feature type="domain" description="Tripartite ATP-independent periplasmic transporters DctQ component" evidence="8">
    <location>
        <begin position="33"/>
        <end position="181"/>
    </location>
</feature>
<evidence type="ECO:0000256" key="7">
    <source>
        <dbReference type="RuleBase" id="RU369079"/>
    </source>
</evidence>
<dbReference type="GO" id="GO:0022857">
    <property type="term" value="F:transmembrane transporter activity"/>
    <property type="evidence" value="ECO:0007669"/>
    <property type="project" value="UniProtKB-UniRule"/>
</dbReference>